<dbReference type="EMBL" id="VLTO01000005">
    <property type="protein sequence ID" value="KAA0177019.1"/>
    <property type="molecule type" value="Genomic_DNA"/>
</dbReference>
<sequence>MRYSHGAAVAGGLGGARRLLVTHGYNKQHGPEFLDDTWARTLPDGDWEAVDVGPERPAARLGHALVALSASELLLFGGDDGGGASAVQSYKAGSYLDDAWVLRLRRGATAGAWHKGLPSPCRPSARSLHTMNAVHSPAEPTALAVLFGGRVRSATDGQTGGWALSDSSELWVGSVTAAQEGGVTVAWSPARPESGDDACSLQPGAGDCRPRVLLEDSGAGAGSPQWPEARHGHASALSVRADGTASLHLAGNSDALVLQRAARDGNGTGEQPDCPGVAAGACGSPFAGGAWLFGGEAYMPSRYFDDLWRLAPARRGAADALVDALLAAVVSSVASVGFTAAWVPGSAWITLGGFAAAPS</sequence>
<dbReference type="SUPFAM" id="SSF117281">
    <property type="entry name" value="Kelch motif"/>
    <property type="match status" value="1"/>
</dbReference>
<proteinExistence type="predicted"/>
<dbReference type="Gene3D" id="2.120.10.80">
    <property type="entry name" value="Kelch-type beta propeller"/>
    <property type="match status" value="1"/>
</dbReference>
<accession>A0A5A8EHD7</accession>
<dbReference type="Proteomes" id="UP000322899">
    <property type="component" value="Unassembled WGS sequence"/>
</dbReference>
<dbReference type="PANTHER" id="PTHR23244">
    <property type="entry name" value="KELCH REPEAT DOMAIN"/>
    <property type="match status" value="1"/>
</dbReference>
<reference evidence="1 2" key="1">
    <citation type="submission" date="2019-07" db="EMBL/GenBank/DDBJ databases">
        <title>Genomes of Cafeteria roenbergensis.</title>
        <authorList>
            <person name="Fischer M.G."/>
            <person name="Hackl T."/>
            <person name="Roman M."/>
        </authorList>
    </citation>
    <scope>NUCLEOTIDE SEQUENCE [LARGE SCALE GENOMIC DNA]</scope>
    <source>
        <strain evidence="1 2">E4-10P</strain>
    </source>
</reference>
<evidence type="ECO:0000313" key="2">
    <source>
        <dbReference type="Proteomes" id="UP000322899"/>
    </source>
</evidence>
<comment type="caution">
    <text evidence="1">The sequence shown here is derived from an EMBL/GenBank/DDBJ whole genome shotgun (WGS) entry which is preliminary data.</text>
</comment>
<evidence type="ECO:0000313" key="1">
    <source>
        <dbReference type="EMBL" id="KAA0177019.1"/>
    </source>
</evidence>
<protein>
    <submittedName>
        <fullName evidence="1">Uncharacterized protein</fullName>
    </submittedName>
</protein>
<dbReference type="InterPro" id="IPR015915">
    <property type="entry name" value="Kelch-typ_b-propeller"/>
</dbReference>
<dbReference type="AlphaFoldDB" id="A0A5A8EHD7"/>
<gene>
    <name evidence="1" type="ORF">FNF27_01349</name>
</gene>
<organism evidence="1 2">
    <name type="scientific">Cafeteria roenbergensis</name>
    <name type="common">Marine flagellate</name>
    <dbReference type="NCBI Taxonomy" id="33653"/>
    <lineage>
        <taxon>Eukaryota</taxon>
        <taxon>Sar</taxon>
        <taxon>Stramenopiles</taxon>
        <taxon>Bigyra</taxon>
        <taxon>Opalozoa</taxon>
        <taxon>Bicosoecida</taxon>
        <taxon>Cafeteriaceae</taxon>
        <taxon>Cafeteria</taxon>
    </lineage>
</organism>
<name>A0A5A8EHD7_CAFRO</name>